<dbReference type="Gene3D" id="3.30.300.30">
    <property type="match status" value="1"/>
</dbReference>
<dbReference type="Pfam" id="PF00501">
    <property type="entry name" value="AMP-binding"/>
    <property type="match status" value="1"/>
</dbReference>
<dbReference type="GO" id="GO:0031956">
    <property type="term" value="F:medium-chain fatty acid-CoA ligase activity"/>
    <property type="evidence" value="ECO:0007669"/>
    <property type="project" value="TreeGrafter"/>
</dbReference>
<evidence type="ECO:0000256" key="1">
    <source>
        <dbReference type="ARBA" id="ARBA00006432"/>
    </source>
</evidence>
<dbReference type="GO" id="GO:0006631">
    <property type="term" value="P:fatty acid metabolic process"/>
    <property type="evidence" value="ECO:0007669"/>
    <property type="project" value="TreeGrafter"/>
</dbReference>
<dbReference type="InterPro" id="IPR000873">
    <property type="entry name" value="AMP-dep_synth/lig_dom"/>
</dbReference>
<feature type="domain" description="AMP-dependent synthetase/ligase" evidence="4">
    <location>
        <begin position="18"/>
        <end position="375"/>
    </location>
</feature>
<comment type="caution">
    <text evidence="6">The sequence shown here is derived from an EMBL/GenBank/DDBJ whole genome shotgun (WGS) entry which is preliminary data.</text>
</comment>
<keyword evidence="7" id="KW-1185">Reference proteome</keyword>
<evidence type="ECO:0000259" key="5">
    <source>
        <dbReference type="Pfam" id="PF13193"/>
    </source>
</evidence>
<evidence type="ECO:0000256" key="3">
    <source>
        <dbReference type="SAM" id="MobiDB-lite"/>
    </source>
</evidence>
<evidence type="ECO:0000313" key="6">
    <source>
        <dbReference type="EMBL" id="MZR31497.1"/>
    </source>
</evidence>
<dbReference type="Proteomes" id="UP000476030">
    <property type="component" value="Unassembled WGS sequence"/>
</dbReference>
<dbReference type="EMBL" id="WTUW01000002">
    <property type="protein sequence ID" value="MZR31497.1"/>
    <property type="molecule type" value="Genomic_DNA"/>
</dbReference>
<dbReference type="InterPro" id="IPR020845">
    <property type="entry name" value="AMP-binding_CS"/>
</dbReference>
<evidence type="ECO:0000313" key="7">
    <source>
        <dbReference type="Proteomes" id="UP000476030"/>
    </source>
</evidence>
<organism evidence="6 7">
    <name type="scientific">Sneathiella litorea</name>
    <dbReference type="NCBI Taxonomy" id="2606216"/>
    <lineage>
        <taxon>Bacteria</taxon>
        <taxon>Pseudomonadati</taxon>
        <taxon>Pseudomonadota</taxon>
        <taxon>Alphaproteobacteria</taxon>
        <taxon>Sneathiellales</taxon>
        <taxon>Sneathiellaceae</taxon>
        <taxon>Sneathiella</taxon>
    </lineage>
</organism>
<proteinExistence type="inferred from homology"/>
<dbReference type="Pfam" id="PF13193">
    <property type="entry name" value="AMP-binding_C"/>
    <property type="match status" value="1"/>
</dbReference>
<feature type="domain" description="AMP-binding enzyme C-terminal" evidence="5">
    <location>
        <begin position="426"/>
        <end position="498"/>
    </location>
</feature>
<dbReference type="RefSeq" id="WP_161315999.1">
    <property type="nucleotide sequence ID" value="NZ_WTUW01000002.1"/>
</dbReference>
<feature type="region of interest" description="Disordered" evidence="3">
    <location>
        <begin position="503"/>
        <end position="527"/>
    </location>
</feature>
<dbReference type="InterPro" id="IPR045851">
    <property type="entry name" value="AMP-bd_C_sf"/>
</dbReference>
<gene>
    <name evidence="6" type="ORF">GQE98_12725</name>
</gene>
<name>A0A6L8WBI7_9PROT</name>
<reference evidence="6 7" key="1">
    <citation type="submission" date="2019-12" db="EMBL/GenBank/DDBJ databases">
        <title>Snethiella sp. nov. sp. isolated from sea sand.</title>
        <authorList>
            <person name="Kim J."/>
            <person name="Jeong S.E."/>
            <person name="Jung H.S."/>
            <person name="Jeon C.O."/>
        </authorList>
    </citation>
    <scope>NUCLEOTIDE SEQUENCE [LARGE SCALE GENOMIC DNA]</scope>
    <source>
        <strain evidence="6 7">DP05</strain>
    </source>
</reference>
<dbReference type="InterPro" id="IPR025110">
    <property type="entry name" value="AMP-bd_C"/>
</dbReference>
<evidence type="ECO:0000256" key="2">
    <source>
        <dbReference type="ARBA" id="ARBA00022598"/>
    </source>
</evidence>
<protein>
    <submittedName>
        <fullName evidence="6">AMP-binding protein</fullName>
    </submittedName>
</protein>
<sequence length="527" mass="58515">MKIREENAEFETIPALIDDRAARWGDKLALTIVDKSLTYRDIALRSASLAAGLTEQGVAKGDVVATFMHNHEAQVLIWFACCRIGAIAAPLNVGLQGDDLRYTLNDVGAELLIVDSECWEKLEAAVPENISRSVFSVEPVADCGHFNELFSASAPPSVVVQPGDTCCIIYTGGTSGMPKGVALSQFYYIVSAYRWGSAIKATSSDHHYSVLQCFHVAAQTNAIVTPILYGYGSTLDRWFSLSRYWSRVRACDASIIDPMGSMFTLLVKQPPSPQDRAHRVRVTWGATAMLPKHVEEDFVERFGIFIVPVYGGTEIGGTAVVHTPLGEIHRKGTNGHPNGWCDLRIVDANEEPVPVGTVGLITVRPTVPYSMLNGYHNNPQRTLDCLVNMWWHTGDLGSVDEDGWLTFVGREAHWLRRRSENISAYEVESILARYPGIAEVVVVGVPSELGEDEVKAFIRPENGVSIDPRELTKWAEDHMARFKVPRFVEFVERLPQSAAKQEIERHKLKQHGNERAWDREAADMQKA</sequence>
<dbReference type="Gene3D" id="3.40.50.12780">
    <property type="entry name" value="N-terminal domain of ligase-like"/>
    <property type="match status" value="1"/>
</dbReference>
<evidence type="ECO:0000259" key="4">
    <source>
        <dbReference type="Pfam" id="PF00501"/>
    </source>
</evidence>
<dbReference type="AlphaFoldDB" id="A0A6L8WBI7"/>
<dbReference type="PANTHER" id="PTHR43201">
    <property type="entry name" value="ACYL-COA SYNTHETASE"/>
    <property type="match status" value="1"/>
</dbReference>
<keyword evidence="2" id="KW-0436">Ligase</keyword>
<dbReference type="SUPFAM" id="SSF56801">
    <property type="entry name" value="Acetyl-CoA synthetase-like"/>
    <property type="match status" value="1"/>
</dbReference>
<dbReference type="PROSITE" id="PS00455">
    <property type="entry name" value="AMP_BINDING"/>
    <property type="match status" value="1"/>
</dbReference>
<dbReference type="PANTHER" id="PTHR43201:SF5">
    <property type="entry name" value="MEDIUM-CHAIN ACYL-COA LIGASE ACSF2, MITOCHONDRIAL"/>
    <property type="match status" value="1"/>
</dbReference>
<dbReference type="InterPro" id="IPR042099">
    <property type="entry name" value="ANL_N_sf"/>
</dbReference>
<comment type="similarity">
    <text evidence="1">Belongs to the ATP-dependent AMP-binding enzyme family.</text>
</comment>
<accession>A0A6L8WBI7</accession>